<organism evidence="4">
    <name type="scientific">Gongylonema pulchrum</name>
    <dbReference type="NCBI Taxonomy" id="637853"/>
    <lineage>
        <taxon>Eukaryota</taxon>
        <taxon>Metazoa</taxon>
        <taxon>Ecdysozoa</taxon>
        <taxon>Nematoda</taxon>
        <taxon>Chromadorea</taxon>
        <taxon>Rhabditida</taxon>
        <taxon>Spirurina</taxon>
        <taxon>Spiruromorpha</taxon>
        <taxon>Spiruroidea</taxon>
        <taxon>Gongylonematidae</taxon>
        <taxon>Gongylonema</taxon>
    </lineage>
</organism>
<dbReference type="Pfam" id="PF16879">
    <property type="entry name" value="Sin3a_C"/>
    <property type="match status" value="1"/>
</dbReference>
<keyword evidence="3" id="KW-1185">Reference proteome</keyword>
<accession>A0A183D320</accession>
<name>A0A183D320_9BILA</name>
<feature type="domain" description="Sin3 C-terminal" evidence="1">
    <location>
        <begin position="29"/>
        <end position="163"/>
    </location>
</feature>
<dbReference type="WBParaSite" id="GPUH_0000311601-mRNA-1">
    <property type="protein sequence ID" value="GPUH_0000311601-mRNA-1"/>
    <property type="gene ID" value="GPUH_0000311601"/>
</dbReference>
<dbReference type="OrthoDB" id="10265969at2759"/>
<proteinExistence type="predicted"/>
<gene>
    <name evidence="2" type="ORF">GPUH_LOCUS3111</name>
</gene>
<reference evidence="4" key="1">
    <citation type="submission" date="2016-06" db="UniProtKB">
        <authorList>
            <consortium name="WormBaseParasite"/>
        </authorList>
    </citation>
    <scope>IDENTIFICATION</scope>
</reference>
<sequence length="163" mass="19040">MRNHHSSPFFSKDEPPEKDLNRSCSYRLFYGTNAWCVFIELHHLLCSRLATFKKKHQELIANHEVEERLHLKRQEIIERAYAERGTDLTKSTGRNFSQHLNPDISSPKNYYTCLIKALKQRLDGTVDNDAFEEIVRALFGASAYLSFTMDAIIMVIIRQLQHL</sequence>
<dbReference type="AlphaFoldDB" id="A0A183D320"/>
<evidence type="ECO:0000313" key="3">
    <source>
        <dbReference type="Proteomes" id="UP000271098"/>
    </source>
</evidence>
<dbReference type="InterPro" id="IPR031693">
    <property type="entry name" value="Sin3_C"/>
</dbReference>
<evidence type="ECO:0000259" key="1">
    <source>
        <dbReference type="Pfam" id="PF16879"/>
    </source>
</evidence>
<dbReference type="Proteomes" id="UP000271098">
    <property type="component" value="Unassembled WGS sequence"/>
</dbReference>
<evidence type="ECO:0000313" key="4">
    <source>
        <dbReference type="WBParaSite" id="GPUH_0000311601-mRNA-1"/>
    </source>
</evidence>
<dbReference type="EMBL" id="UYRT01005097">
    <property type="protein sequence ID" value="VDK37909.1"/>
    <property type="molecule type" value="Genomic_DNA"/>
</dbReference>
<protein>
    <submittedName>
        <fullName evidence="4">Sin3a_C domain-containing protein</fullName>
    </submittedName>
</protein>
<reference evidence="2 3" key="2">
    <citation type="submission" date="2018-11" db="EMBL/GenBank/DDBJ databases">
        <authorList>
            <consortium name="Pathogen Informatics"/>
        </authorList>
    </citation>
    <scope>NUCLEOTIDE SEQUENCE [LARGE SCALE GENOMIC DNA]</scope>
</reference>
<evidence type="ECO:0000313" key="2">
    <source>
        <dbReference type="EMBL" id="VDK37909.1"/>
    </source>
</evidence>